<dbReference type="SUPFAM" id="SSF52540">
    <property type="entry name" value="P-loop containing nucleoside triphosphate hydrolases"/>
    <property type="match status" value="1"/>
</dbReference>
<dbReference type="InterPro" id="IPR001650">
    <property type="entry name" value="Helicase_C-like"/>
</dbReference>
<sequence>MKSKIAEDLGRLFEVGFNIGILAYIEQNKIKHRFANLYRQELQQLKFPKMRSRVVDKVISTVEREMAETWSTFFLQKGFLSGFNFFHEYLKSTGWVERDKLRNLEILYYQCRFSGDNSIGTYDIKDDSQWFAEVLSQFENLDNISEYIKGYKQKGEFLNADTLILLRHRRQYRVICVDLSVFSINSNDDVKNLDYIEIIRRLLMRDISYLRSKSVFSNLRIDTESLGLDFSEDLKSYFTAFKYKDKESAKLIQAAGYVYSFHEFMQETGILPDAASVVFNSLGYSDRGISAMSINRENLDVLKTCYQIYKHDLSPKEIPEARKQVLNRIKRSAYHSFERGKLFVDALLEVPADRITFLPPHQEKITGFFNSVAEVPPELMSQLSLTGVMNLRQAHAELIKKALVSQDTYIFLTGNPGIGKTTAIVDFLKNHIDEGFLFFYVSPRKQVNLDIIEKFKNKETGKLCDERLLAINSHSNLITDNFGRYTVEYTCNQRQGKFVQQSVDFIDSRQNEQIGQHSDRLRKPTDDVIQDIGKKSKGVLNSICEAISTIVEDEVSNNIIATASIQALKITQTGDTLKHFEKIFRNAYNEREGKVFPERMRKISGRIKHLFIMIDEITGDDGGVQFLDGIHQIISKYKLNDGKHGFNTKVIVADASIVDKNVIIQHLDDTSPEPDKIYFRRATETAQPLSIQPLVFKDVAATVINANSYPAKSLSITYKVLIESCKFSEEARFRQKYNLEASLQNEILEDIEAFLNQSDVEQIIVYIQNQRRLAELIEKIKEHRGQFEKCTDYLEIHANISEEEKKEIQKFQEIVKVVFMTASGSRGLSFPKAKHILVEIPKFQIEKNLMEVIQVIYRGRGNDKIDNQDKELVFYLAERSVYYQDDQQLSLQESVLSLLNILLILKASIMTRIFGSGCIGRDNFIIIPIGGKSVLAAGETFSAQMVNLINQLKKEHHRNRSDVLAEKVYTSLEQLLGRAEFTVRNATKSNYLALRESFNRDFYQICHTLDKLLDFGKIEPGYINGSLLVVPIANNILEETYQMRLLDIANYSDELWQNMQQISRRKSYPESLRSAIKDAIELVKKLRDGVEKTQRLEQFSQRFDQYYALPLYAFISGEAMSEYFANEPNEPEDERFRDILAAYIRLLYPVGNILPIGCNYQDFPFVIFISYSLEELRHKIFTDKYLLSYNELNVLNLILSKDSVFTP</sequence>
<reference evidence="2 3" key="1">
    <citation type="journal article" date="2015" name="Genome Announc.">
        <title>Draft Genome Sequence of Cyanobacterium Hassallia byssoidea Strain VB512170, Isolated from Monuments in India.</title>
        <authorList>
            <person name="Singh D."/>
            <person name="Chandrababunaidu M.M."/>
            <person name="Panda A."/>
            <person name="Sen D."/>
            <person name="Bhattacharyya S."/>
            <person name="Adhikary S.P."/>
            <person name="Tripathy S."/>
        </authorList>
    </citation>
    <scope>NUCLEOTIDE SEQUENCE [LARGE SCALE GENOMIC DNA]</scope>
    <source>
        <strain evidence="2 3">VB512170</strain>
    </source>
</reference>
<dbReference type="Pfam" id="PF00271">
    <property type="entry name" value="Helicase_C"/>
    <property type="match status" value="1"/>
</dbReference>
<evidence type="ECO:0000259" key="1">
    <source>
        <dbReference type="PROSITE" id="PS51194"/>
    </source>
</evidence>
<keyword evidence="2" id="KW-0378">Hydrolase</keyword>
<keyword evidence="2" id="KW-0067">ATP-binding</keyword>
<feature type="domain" description="Helicase C-terminal" evidence="1">
    <location>
        <begin position="750"/>
        <end position="902"/>
    </location>
</feature>
<dbReference type="Proteomes" id="UP000031549">
    <property type="component" value="Unassembled WGS sequence"/>
</dbReference>
<accession>A0A846H4I4</accession>
<dbReference type="Gene3D" id="3.40.50.300">
    <property type="entry name" value="P-loop containing nucleotide triphosphate hydrolases"/>
    <property type="match status" value="2"/>
</dbReference>
<dbReference type="PROSITE" id="PS51194">
    <property type="entry name" value="HELICASE_CTER"/>
    <property type="match status" value="1"/>
</dbReference>
<comment type="caution">
    <text evidence="2">The sequence shown here is derived from an EMBL/GenBank/DDBJ whole genome shotgun (WGS) entry which is preliminary data.</text>
</comment>
<proteinExistence type="predicted"/>
<dbReference type="RefSeq" id="WP_039754688.1">
    <property type="nucleotide sequence ID" value="NZ_JTCM02000011.1"/>
</dbReference>
<organism evidence="2 3">
    <name type="scientific">Hassallia byssoidea VB512170</name>
    <dbReference type="NCBI Taxonomy" id="1304833"/>
    <lineage>
        <taxon>Bacteria</taxon>
        <taxon>Bacillati</taxon>
        <taxon>Cyanobacteriota</taxon>
        <taxon>Cyanophyceae</taxon>
        <taxon>Nostocales</taxon>
        <taxon>Tolypothrichaceae</taxon>
        <taxon>Hassallia</taxon>
    </lineage>
</organism>
<dbReference type="InterPro" id="IPR027417">
    <property type="entry name" value="P-loop_NTPase"/>
</dbReference>
<gene>
    <name evidence="2" type="ORF">PI95_008115</name>
</gene>
<protein>
    <submittedName>
        <fullName evidence="2">Helicase</fullName>
    </submittedName>
</protein>
<dbReference type="AlphaFoldDB" id="A0A846H4I4"/>
<keyword evidence="2" id="KW-0347">Helicase</keyword>
<dbReference type="GO" id="GO:0004386">
    <property type="term" value="F:helicase activity"/>
    <property type="evidence" value="ECO:0007669"/>
    <property type="project" value="UniProtKB-KW"/>
</dbReference>
<keyword evidence="2" id="KW-0547">Nucleotide-binding</keyword>
<name>A0A846H4I4_9CYAN</name>
<keyword evidence="3" id="KW-1185">Reference proteome</keyword>
<dbReference type="EMBL" id="JTCM02000011">
    <property type="protein sequence ID" value="NEU72537.1"/>
    <property type="molecule type" value="Genomic_DNA"/>
</dbReference>
<evidence type="ECO:0000313" key="3">
    <source>
        <dbReference type="Proteomes" id="UP000031549"/>
    </source>
</evidence>
<evidence type="ECO:0000313" key="2">
    <source>
        <dbReference type="EMBL" id="NEU72537.1"/>
    </source>
</evidence>